<sequence length="165" mass="17232">MRYLTLGLLDGIITSVSLTSSLLLRSEALGIRDAVSIALVVAAVNALTVFLAEYSHQRSSLRDLEYKLALRSTGKIMRSLVHRRALAGSARSAAYNFAASLAGASFILLPSAISTRLGLIALIAAVAASSAALARSPEEFGEWLLMIGVSAAVGFLVGQIFPIAG</sequence>
<dbReference type="Proteomes" id="UP000033636">
    <property type="component" value="Unassembled WGS sequence"/>
</dbReference>
<proteinExistence type="predicted"/>
<evidence type="ECO:0000313" key="2">
    <source>
        <dbReference type="Proteomes" id="UP000033636"/>
    </source>
</evidence>
<protein>
    <submittedName>
        <fullName evidence="1">Uncharacterized protein</fullName>
    </submittedName>
</protein>
<accession>A0ACC6V218</accession>
<evidence type="ECO:0000313" key="1">
    <source>
        <dbReference type="EMBL" id="MFB6490888.1"/>
    </source>
</evidence>
<organism evidence="1 2">
    <name type="scientific">Thermoproteus sp. AZ2</name>
    <dbReference type="NCBI Taxonomy" id="1609232"/>
    <lineage>
        <taxon>Archaea</taxon>
        <taxon>Thermoproteota</taxon>
        <taxon>Thermoprotei</taxon>
        <taxon>Thermoproteales</taxon>
        <taxon>Thermoproteaceae</taxon>
        <taxon>Thermoproteus</taxon>
    </lineage>
</organism>
<comment type="caution">
    <text evidence="1">The sequence shown here is derived from an EMBL/GenBank/DDBJ whole genome shotgun (WGS) entry which is preliminary data.</text>
</comment>
<dbReference type="EMBL" id="JZWT02000016">
    <property type="protein sequence ID" value="MFB6490888.1"/>
    <property type="molecule type" value="Genomic_DNA"/>
</dbReference>
<name>A0ACC6V218_9CREN</name>
<gene>
    <name evidence="1" type="ORF">TU35_006550</name>
</gene>
<reference evidence="1" key="1">
    <citation type="submission" date="2024-07" db="EMBL/GenBank/DDBJ databases">
        <title>Metagenome and Metagenome-Assembled Genomes of Archaea from a hot spring from the geothermal field of Los Azufres, Mexico.</title>
        <authorList>
            <person name="Marin-Paredes R."/>
            <person name="Martinez-Romero E."/>
            <person name="Servin-Garciduenas L.E."/>
        </authorList>
    </citation>
    <scope>NUCLEOTIDE SEQUENCE</scope>
</reference>